<evidence type="ECO:0000313" key="3">
    <source>
        <dbReference type="Proteomes" id="UP000216605"/>
    </source>
</evidence>
<dbReference type="OrthoDB" id="676982at2"/>
<sequence length="125" mass="13811">MSGNSILADTNILIYLLQGNEEIANYLNGKDIYISFISELELLSFPGLDDNDIENLRSFLGSVKIIDINASIKSAAINLRSNYKFKLPDSIVAATASFLNLPLVTADKQLLKAQTEVNVQLYDIK</sequence>
<comment type="caution">
    <text evidence="2">The sequence shown here is derived from an EMBL/GenBank/DDBJ whole genome shotgun (WGS) entry which is preliminary data.</text>
</comment>
<accession>A0A255YYY4</accession>
<protein>
    <recommendedName>
        <fullName evidence="1">PIN domain-containing protein</fullName>
    </recommendedName>
</protein>
<proteinExistence type="predicted"/>
<keyword evidence="3" id="KW-1185">Reference proteome</keyword>
<dbReference type="InterPro" id="IPR002716">
    <property type="entry name" value="PIN_dom"/>
</dbReference>
<evidence type="ECO:0000313" key="2">
    <source>
        <dbReference type="EMBL" id="OYQ34408.1"/>
    </source>
</evidence>
<reference evidence="2 3" key="1">
    <citation type="submission" date="2017-07" db="EMBL/GenBank/DDBJ databases">
        <title>Flavobacterium cyanobacteriorum sp. nov., isolated from cyanobacterial aggregates in a eutrophic lake.</title>
        <authorList>
            <person name="Cai H."/>
        </authorList>
    </citation>
    <scope>NUCLEOTIDE SEQUENCE [LARGE SCALE GENOMIC DNA]</scope>
    <source>
        <strain evidence="2 3">TH021</strain>
    </source>
</reference>
<dbReference type="CDD" id="cd18738">
    <property type="entry name" value="PIN_VapC4-5_FitB-like"/>
    <property type="match status" value="1"/>
</dbReference>
<organism evidence="2 3">
    <name type="scientific">Flavobacterium cyanobacteriorum</name>
    <dbReference type="NCBI Taxonomy" id="2022802"/>
    <lineage>
        <taxon>Bacteria</taxon>
        <taxon>Pseudomonadati</taxon>
        <taxon>Bacteroidota</taxon>
        <taxon>Flavobacteriia</taxon>
        <taxon>Flavobacteriales</taxon>
        <taxon>Flavobacteriaceae</taxon>
        <taxon>Flavobacterium</taxon>
    </lineage>
</organism>
<dbReference type="Gene3D" id="3.40.50.1010">
    <property type="entry name" value="5'-nuclease"/>
    <property type="match status" value="1"/>
</dbReference>
<dbReference type="Proteomes" id="UP000216605">
    <property type="component" value="Unassembled WGS sequence"/>
</dbReference>
<dbReference type="Pfam" id="PF01850">
    <property type="entry name" value="PIN"/>
    <property type="match status" value="1"/>
</dbReference>
<dbReference type="PANTHER" id="PTHR39677:SF4">
    <property type="entry name" value="RIBONUCLEASE VAPC6"/>
    <property type="match status" value="1"/>
</dbReference>
<dbReference type="AlphaFoldDB" id="A0A255YYY4"/>
<dbReference type="PANTHER" id="PTHR39677">
    <property type="entry name" value="RIBONUCLEASE VAPC6"/>
    <property type="match status" value="1"/>
</dbReference>
<feature type="domain" description="PIN" evidence="1">
    <location>
        <begin position="6"/>
        <end position="112"/>
    </location>
</feature>
<dbReference type="RefSeq" id="WP_094415777.1">
    <property type="nucleotide sequence ID" value="NZ_NOXV01000293.1"/>
</dbReference>
<dbReference type="InterPro" id="IPR029060">
    <property type="entry name" value="PIN-like_dom_sf"/>
</dbReference>
<dbReference type="SUPFAM" id="SSF88723">
    <property type="entry name" value="PIN domain-like"/>
    <property type="match status" value="1"/>
</dbReference>
<evidence type="ECO:0000259" key="1">
    <source>
        <dbReference type="Pfam" id="PF01850"/>
    </source>
</evidence>
<dbReference type="EMBL" id="NOXV01000293">
    <property type="protein sequence ID" value="OYQ34408.1"/>
    <property type="molecule type" value="Genomic_DNA"/>
</dbReference>
<name>A0A255YYY4_9FLAO</name>
<gene>
    <name evidence="2" type="ORF">CHU92_11690</name>
</gene>